<dbReference type="CDD" id="cd00130">
    <property type="entry name" value="PAS"/>
    <property type="match status" value="1"/>
</dbReference>
<dbReference type="Gene3D" id="1.10.10.60">
    <property type="entry name" value="Homeodomain-like"/>
    <property type="match status" value="1"/>
</dbReference>
<keyword evidence="1" id="KW-0547">Nucleotide-binding</keyword>
<evidence type="ECO:0000259" key="5">
    <source>
        <dbReference type="PROSITE" id="PS50045"/>
    </source>
</evidence>
<dbReference type="SUPFAM" id="SSF52540">
    <property type="entry name" value="P-loop containing nucleoside triphosphate hydrolases"/>
    <property type="match status" value="1"/>
</dbReference>
<sequence>MNFDPSWDWEEIVDNIYTDVIVTDSKGRVLYANASVGYWLNMEKSNMIGRSVIEMEKERIFYPSVVKKVLKTGERQALIQETQRGNKLFVIGNIIYDENENIKYIVTYSQDVTESEKLKTYVKMIEGEMESIKNELREIQKTQSANPHIVSKNEKMKNVISMIDRVAQTDTTVLLTGESGVGKSLLAEYLHDRSKRKGKLVTINCSSIPEALLESELFGYSAGAFTGANQKGKKGLVEEAKDGTLFLDEIGELPMNLQTKLLTLIQKKEFFRIGDTKSVSVDFRLVAATNANLKERIQEGKFREDLYFRLSVIDIPIPALRERREDLLSLIMDLTKTFSKRHQQEKELDHATIDCLLRYEWPGNVRELASLIERLILTVEDHLILPKHLPGEIIPGNLSEATLSVNELGNKTLPELISDIEVEILKNAMKRCSSTTKMAKYLGISQPTVVRKLNKYGLTR</sequence>
<dbReference type="InterPro" id="IPR003593">
    <property type="entry name" value="AAA+_ATPase"/>
</dbReference>
<keyword evidence="2" id="KW-0058">Aromatic hydrocarbons catabolism</keyword>
<dbReference type="PANTHER" id="PTHR32071">
    <property type="entry name" value="TRANSCRIPTIONAL REGULATORY PROTEIN"/>
    <property type="match status" value="1"/>
</dbReference>
<dbReference type="Pfam" id="PF25601">
    <property type="entry name" value="AAA_lid_14"/>
    <property type="match status" value="1"/>
</dbReference>
<feature type="domain" description="PAS" evidence="6">
    <location>
        <begin position="10"/>
        <end position="81"/>
    </location>
</feature>
<feature type="domain" description="Sigma-54 factor interaction" evidence="5">
    <location>
        <begin position="149"/>
        <end position="377"/>
    </location>
</feature>
<protein>
    <recommendedName>
        <fullName evidence="4">HTH-type transcriptional regulatory protein TyrR</fullName>
    </recommendedName>
</protein>
<organism evidence="7 8">
    <name type="scientific">Virgibacillus tibetensis</name>
    <dbReference type="NCBI Taxonomy" id="3042313"/>
    <lineage>
        <taxon>Bacteria</taxon>
        <taxon>Bacillati</taxon>
        <taxon>Bacillota</taxon>
        <taxon>Bacilli</taxon>
        <taxon>Bacillales</taxon>
        <taxon>Bacillaceae</taxon>
        <taxon>Virgibacillus</taxon>
    </lineage>
</organism>
<dbReference type="PROSITE" id="PS50045">
    <property type="entry name" value="SIGMA54_INTERACT_4"/>
    <property type="match status" value="1"/>
</dbReference>
<dbReference type="RefSeq" id="WP_327609362.1">
    <property type="nucleotide sequence ID" value="NZ_JARZFX010000020.1"/>
</dbReference>
<dbReference type="InterPro" id="IPR000014">
    <property type="entry name" value="PAS"/>
</dbReference>
<evidence type="ECO:0000256" key="1">
    <source>
        <dbReference type="ARBA" id="ARBA00022741"/>
    </source>
</evidence>
<dbReference type="PANTHER" id="PTHR32071:SF57">
    <property type="entry name" value="C4-DICARBOXYLATE TRANSPORT TRANSCRIPTIONAL REGULATORY PROTEIN DCTD"/>
    <property type="match status" value="1"/>
</dbReference>
<keyword evidence="3" id="KW-0067">ATP-binding</keyword>
<dbReference type="InterPro" id="IPR025662">
    <property type="entry name" value="Sigma_54_int_dom_ATP-bd_1"/>
</dbReference>
<dbReference type="Gene3D" id="3.40.50.300">
    <property type="entry name" value="P-loop containing nucleotide triphosphate hydrolases"/>
    <property type="match status" value="1"/>
</dbReference>
<reference evidence="7 8" key="1">
    <citation type="journal article" date="2024" name="Int. J. Syst. Evol. Microbiol.">
        <title>Virgibacillus tibetensis sp. nov., isolated from salt lake on the Tibetan Plateau of China.</title>
        <authorList>
            <person name="Phurbu D."/>
            <person name="Liu Z.-X."/>
            <person name="Wang R."/>
            <person name="Zheng Y.-Y."/>
            <person name="Liu H.-C."/>
            <person name="Zhou Y.-G."/>
            <person name="Yu Y.-J."/>
            <person name="Li A.-H."/>
        </authorList>
    </citation>
    <scope>NUCLEOTIDE SEQUENCE [LARGE SCALE GENOMIC DNA]</scope>
    <source>
        <strain evidence="7 8">C22-A2</strain>
    </source>
</reference>
<dbReference type="InterPro" id="IPR030828">
    <property type="entry name" value="HTH_TyrR"/>
</dbReference>
<dbReference type="SUPFAM" id="SSF46689">
    <property type="entry name" value="Homeodomain-like"/>
    <property type="match status" value="1"/>
</dbReference>
<dbReference type="Pfam" id="PF18024">
    <property type="entry name" value="HTH_50"/>
    <property type="match status" value="1"/>
</dbReference>
<dbReference type="Gene3D" id="3.30.450.20">
    <property type="entry name" value="PAS domain"/>
    <property type="match status" value="1"/>
</dbReference>
<dbReference type="SMART" id="SM00382">
    <property type="entry name" value="AAA"/>
    <property type="match status" value="1"/>
</dbReference>
<evidence type="ECO:0000256" key="3">
    <source>
        <dbReference type="ARBA" id="ARBA00022840"/>
    </source>
</evidence>
<evidence type="ECO:0000313" key="7">
    <source>
        <dbReference type="EMBL" id="MEC5425827.1"/>
    </source>
</evidence>
<evidence type="ECO:0000313" key="8">
    <source>
        <dbReference type="Proteomes" id="UP001335737"/>
    </source>
</evidence>
<dbReference type="InterPro" id="IPR058031">
    <property type="entry name" value="AAA_lid_NorR"/>
</dbReference>
<evidence type="ECO:0000256" key="2">
    <source>
        <dbReference type="ARBA" id="ARBA00022797"/>
    </source>
</evidence>
<name>A0ABU6KKI8_9BACI</name>
<dbReference type="PROSITE" id="PS00675">
    <property type="entry name" value="SIGMA54_INTERACT_1"/>
    <property type="match status" value="1"/>
</dbReference>
<dbReference type="Proteomes" id="UP001335737">
    <property type="component" value="Unassembled WGS sequence"/>
</dbReference>
<dbReference type="PROSITE" id="PS50112">
    <property type="entry name" value="PAS"/>
    <property type="match status" value="1"/>
</dbReference>
<dbReference type="SUPFAM" id="SSF55785">
    <property type="entry name" value="PYP-like sensor domain (PAS domain)"/>
    <property type="match status" value="1"/>
</dbReference>
<dbReference type="CDD" id="cd00009">
    <property type="entry name" value="AAA"/>
    <property type="match status" value="1"/>
</dbReference>
<evidence type="ECO:0000259" key="6">
    <source>
        <dbReference type="PROSITE" id="PS50112"/>
    </source>
</evidence>
<dbReference type="EMBL" id="JARZFX010000020">
    <property type="protein sequence ID" value="MEC5425827.1"/>
    <property type="molecule type" value="Genomic_DNA"/>
</dbReference>
<dbReference type="Pfam" id="PF00158">
    <property type="entry name" value="Sigma54_activat"/>
    <property type="match status" value="1"/>
</dbReference>
<proteinExistence type="predicted"/>
<accession>A0ABU6KKI8</accession>
<dbReference type="InterPro" id="IPR009057">
    <property type="entry name" value="Homeodomain-like_sf"/>
</dbReference>
<evidence type="ECO:0000256" key="4">
    <source>
        <dbReference type="ARBA" id="ARBA00029500"/>
    </source>
</evidence>
<dbReference type="InterPro" id="IPR035965">
    <property type="entry name" value="PAS-like_dom_sf"/>
</dbReference>
<dbReference type="InterPro" id="IPR002078">
    <property type="entry name" value="Sigma_54_int"/>
</dbReference>
<dbReference type="InterPro" id="IPR027417">
    <property type="entry name" value="P-loop_NTPase"/>
</dbReference>
<comment type="caution">
    <text evidence="7">The sequence shown here is derived from an EMBL/GenBank/DDBJ whole genome shotgun (WGS) entry which is preliminary data.</text>
</comment>
<gene>
    <name evidence="7" type="ORF">QGM71_20430</name>
</gene>
<dbReference type="Gene3D" id="1.10.8.60">
    <property type="match status" value="1"/>
</dbReference>
<keyword evidence="8" id="KW-1185">Reference proteome</keyword>